<name>A0AA42HAR5_STUST</name>
<dbReference type="CDD" id="cd16433">
    <property type="entry name" value="CheB"/>
    <property type="match status" value="1"/>
</dbReference>
<feature type="active site" evidence="4">
    <location>
        <position position="145"/>
    </location>
</feature>
<protein>
    <recommendedName>
        <fullName evidence="2">protein-glutamate methylesterase</fullName>
        <ecNumber evidence="2">3.1.1.61</ecNumber>
    </recommendedName>
</protein>
<proteinExistence type="predicted"/>
<gene>
    <name evidence="6" type="ORF">N7335_13415</name>
</gene>
<dbReference type="Gene3D" id="3.40.50.180">
    <property type="entry name" value="Methylesterase CheB, C-terminal domain"/>
    <property type="match status" value="1"/>
</dbReference>
<dbReference type="InterPro" id="IPR035909">
    <property type="entry name" value="CheB_C"/>
</dbReference>
<evidence type="ECO:0000256" key="4">
    <source>
        <dbReference type="PROSITE-ProRule" id="PRU00050"/>
    </source>
</evidence>
<evidence type="ECO:0000256" key="2">
    <source>
        <dbReference type="ARBA" id="ARBA00039140"/>
    </source>
</evidence>
<dbReference type="AlphaFoldDB" id="A0AA42HAR5"/>
<dbReference type="Proteomes" id="UP001158076">
    <property type="component" value="Unassembled WGS sequence"/>
</dbReference>
<evidence type="ECO:0000313" key="6">
    <source>
        <dbReference type="EMBL" id="MDH0147390.1"/>
    </source>
</evidence>
<keyword evidence="4" id="KW-0145">Chemotaxis</keyword>
<feature type="active site" evidence="4">
    <location>
        <position position="52"/>
    </location>
</feature>
<reference evidence="6" key="1">
    <citation type="submission" date="2022-09" db="EMBL/GenBank/DDBJ databases">
        <title>Intensive care unit water sources are persistently colonized with multi-drug resistant bacteria and are the site of extensive horizontal gene transfer of antibiotic resistance genes.</title>
        <authorList>
            <person name="Diorio-Toth L."/>
        </authorList>
    </citation>
    <scope>NUCLEOTIDE SEQUENCE</scope>
    <source>
        <strain evidence="6">GD04147</strain>
    </source>
</reference>
<evidence type="ECO:0000313" key="7">
    <source>
        <dbReference type="Proteomes" id="UP001158076"/>
    </source>
</evidence>
<dbReference type="GO" id="GO:0005737">
    <property type="term" value="C:cytoplasm"/>
    <property type="evidence" value="ECO:0007669"/>
    <property type="project" value="InterPro"/>
</dbReference>
<keyword evidence="1 4" id="KW-0378">Hydrolase</keyword>
<dbReference type="InterPro" id="IPR000673">
    <property type="entry name" value="Sig_transdc_resp-reg_Me-estase"/>
</dbReference>
<accession>A0AA42HAR5</accession>
<dbReference type="RefSeq" id="WP_125867155.1">
    <property type="nucleotide sequence ID" value="NZ_JAOCDX010000009.1"/>
</dbReference>
<dbReference type="GO" id="GO:0006935">
    <property type="term" value="P:chemotaxis"/>
    <property type="evidence" value="ECO:0007669"/>
    <property type="project" value="UniProtKB-UniRule"/>
</dbReference>
<comment type="catalytic activity">
    <reaction evidence="3">
        <text>[protein]-L-glutamate 5-O-methyl ester + H2O = L-glutamyl-[protein] + methanol + H(+)</text>
        <dbReference type="Rhea" id="RHEA:23236"/>
        <dbReference type="Rhea" id="RHEA-COMP:10208"/>
        <dbReference type="Rhea" id="RHEA-COMP:10311"/>
        <dbReference type="ChEBI" id="CHEBI:15377"/>
        <dbReference type="ChEBI" id="CHEBI:15378"/>
        <dbReference type="ChEBI" id="CHEBI:17790"/>
        <dbReference type="ChEBI" id="CHEBI:29973"/>
        <dbReference type="ChEBI" id="CHEBI:82795"/>
        <dbReference type="EC" id="3.1.1.61"/>
    </reaction>
</comment>
<organism evidence="6 7">
    <name type="scientific">Stutzerimonas stutzeri</name>
    <name type="common">Pseudomonas stutzeri</name>
    <dbReference type="NCBI Taxonomy" id="316"/>
    <lineage>
        <taxon>Bacteria</taxon>
        <taxon>Pseudomonadati</taxon>
        <taxon>Pseudomonadota</taxon>
        <taxon>Gammaproteobacteria</taxon>
        <taxon>Pseudomonadales</taxon>
        <taxon>Pseudomonadaceae</taxon>
        <taxon>Stutzerimonas</taxon>
    </lineage>
</organism>
<dbReference type="EMBL" id="JAODZE010000015">
    <property type="protein sequence ID" value="MDH0147390.1"/>
    <property type="molecule type" value="Genomic_DNA"/>
</dbReference>
<dbReference type="PANTHER" id="PTHR42872">
    <property type="entry name" value="PROTEIN-GLUTAMATE METHYLESTERASE/PROTEIN-GLUTAMINE GLUTAMINASE"/>
    <property type="match status" value="1"/>
</dbReference>
<evidence type="ECO:0000259" key="5">
    <source>
        <dbReference type="PROSITE" id="PS50122"/>
    </source>
</evidence>
<dbReference type="Pfam" id="PF01339">
    <property type="entry name" value="CheB_methylest"/>
    <property type="match status" value="1"/>
</dbReference>
<dbReference type="PANTHER" id="PTHR42872:SF6">
    <property type="entry name" value="PROTEIN-GLUTAMATE METHYLESTERASE_PROTEIN-GLUTAMINE GLUTAMINASE"/>
    <property type="match status" value="1"/>
</dbReference>
<sequence length="200" mass="21469">MSSSDQAILQARRQPPIEAVVIGTSAGGLEALGVVLEGLPSTYRPPILVVQHVPAHGRSQLVEIFARRTRLRVKEAEDKDPLSSGMLCFAAPGYHLLVEGDRSLSLSQDDAVHFSRPSIDVLFESAADVWGPQVAGVLLTGANEDGAAGLEAIHRVGGLTVIQDPAEAAVPTMPRAALQRFAPDYILPLRDIQRLLRELE</sequence>
<dbReference type="PROSITE" id="PS50122">
    <property type="entry name" value="CHEB"/>
    <property type="match status" value="1"/>
</dbReference>
<feature type="domain" description="CheB-type methylesterase" evidence="5">
    <location>
        <begin position="16"/>
        <end position="192"/>
    </location>
</feature>
<dbReference type="GO" id="GO:0008984">
    <property type="term" value="F:protein-glutamate methylesterase activity"/>
    <property type="evidence" value="ECO:0007669"/>
    <property type="project" value="UniProtKB-EC"/>
</dbReference>
<evidence type="ECO:0000256" key="3">
    <source>
        <dbReference type="ARBA" id="ARBA00048267"/>
    </source>
</evidence>
<comment type="caution">
    <text evidence="6">The sequence shown here is derived from an EMBL/GenBank/DDBJ whole genome shotgun (WGS) entry which is preliminary data.</text>
</comment>
<evidence type="ECO:0000256" key="1">
    <source>
        <dbReference type="ARBA" id="ARBA00022801"/>
    </source>
</evidence>
<dbReference type="GO" id="GO:0000156">
    <property type="term" value="F:phosphorelay response regulator activity"/>
    <property type="evidence" value="ECO:0007669"/>
    <property type="project" value="InterPro"/>
</dbReference>
<dbReference type="EC" id="3.1.1.61" evidence="2"/>
<feature type="active site" evidence="4">
    <location>
        <position position="25"/>
    </location>
</feature>
<dbReference type="SUPFAM" id="SSF52738">
    <property type="entry name" value="Methylesterase CheB, C-terminal domain"/>
    <property type="match status" value="1"/>
</dbReference>